<reference evidence="8 9" key="1">
    <citation type="submission" date="2020-01" db="EMBL/GenBank/DDBJ databases">
        <title>Genomes of bacteria type strains.</title>
        <authorList>
            <person name="Chen J."/>
            <person name="Zhu S."/>
            <person name="Yang J."/>
        </authorList>
    </citation>
    <scope>NUCLEOTIDE SEQUENCE [LARGE SCALE GENOMIC DNA]</scope>
    <source>
        <strain evidence="8 9">DSM 16655</strain>
    </source>
</reference>
<comment type="catalytic activity">
    <reaction evidence="6">
        <text>a thymidine in DNA + NAD(+) = an N-(ADP-alpha-D-ribosyl)-thymidine in DNA + nicotinamide + H(+)</text>
        <dbReference type="Rhea" id="RHEA:71651"/>
        <dbReference type="Rhea" id="RHEA-COMP:13556"/>
        <dbReference type="Rhea" id="RHEA-COMP:18051"/>
        <dbReference type="ChEBI" id="CHEBI:15378"/>
        <dbReference type="ChEBI" id="CHEBI:17154"/>
        <dbReference type="ChEBI" id="CHEBI:57540"/>
        <dbReference type="ChEBI" id="CHEBI:137386"/>
        <dbReference type="ChEBI" id="CHEBI:191199"/>
    </reaction>
</comment>
<sequence length="327" mass="37169">MALGEAFVDRHIAEWGDRLGSGVYPYRRHWPSRLFHHAPLETALAIINDGHLRARSDPQRQQLQDVAAGGVIDNRQEAHGRVRLYFRPRTPTQFHIEGIRKAADCLYGANAHAPVLVMFVLDAKRVLTKQDVLFSDQNMQSLNAKTGNDEKFFGTIPFASVFHEGGIAGDHSIIASRCAEVLPASPLPLAEVLSSIWFRSEPERDSFLYKLGAAAAQWQSRCSVSDELKVFDKRFPFVADIGLSTEGVRFRLNHRYDIQNISIAIQVYNKQNQICINFRNENFTTYNKVQGRWLIKSTLQPDNYLVKVQIENHQAYESVIRLSDSLF</sequence>
<dbReference type="Proteomes" id="UP001320715">
    <property type="component" value="Unassembled WGS sequence"/>
</dbReference>
<dbReference type="Pfam" id="PF14487">
    <property type="entry name" value="DarT"/>
    <property type="match status" value="1"/>
</dbReference>
<evidence type="ECO:0000256" key="1">
    <source>
        <dbReference type="ARBA" id="ARBA00022649"/>
    </source>
</evidence>
<keyword evidence="3 6" id="KW-0808">Transferase</keyword>
<feature type="binding site" evidence="6">
    <location>
        <position position="75"/>
    </location>
    <ligand>
        <name>NAD(+)</name>
        <dbReference type="ChEBI" id="CHEBI:57540"/>
    </ligand>
</feature>
<comment type="caution">
    <text evidence="8">The sequence shown here is derived from an EMBL/GenBank/DDBJ whole genome shotgun (WGS) entry which is preliminary data.</text>
</comment>
<keyword evidence="9" id="KW-1185">Reference proteome</keyword>
<gene>
    <name evidence="8" type="ORF">GTW23_10640</name>
</gene>
<dbReference type="RefSeq" id="WP_252915740.1">
    <property type="nucleotide sequence ID" value="NZ_JAAAML010000002.1"/>
</dbReference>
<keyword evidence="1 6" id="KW-1277">Toxin-antitoxin system</keyword>
<dbReference type="InterPro" id="IPR029494">
    <property type="entry name" value="DarT"/>
</dbReference>
<proteinExistence type="inferred from homology"/>
<keyword evidence="2 6" id="KW-0328">Glycosyltransferase</keyword>
<name>A0ABT1CSN2_9HYPH</name>
<comment type="similarity">
    <text evidence="6">Belongs to the DarT ADP-ribosyltransferase family.</text>
</comment>
<evidence type="ECO:0000256" key="3">
    <source>
        <dbReference type="ARBA" id="ARBA00022679"/>
    </source>
</evidence>
<evidence type="ECO:0000256" key="6">
    <source>
        <dbReference type="PROSITE-ProRule" id="PRU01362"/>
    </source>
</evidence>
<evidence type="ECO:0000259" key="7">
    <source>
        <dbReference type="PROSITE" id="PS52018"/>
    </source>
</evidence>
<evidence type="ECO:0000313" key="8">
    <source>
        <dbReference type="EMBL" id="MCO6408631.1"/>
    </source>
</evidence>
<accession>A0ABT1CSN2</accession>
<feature type="active site" evidence="6">
    <location>
        <position position="180"/>
    </location>
</feature>
<keyword evidence="4 6" id="KW-0548">Nucleotidyltransferase</keyword>
<dbReference type="EMBL" id="JAAAML010000002">
    <property type="protein sequence ID" value="MCO6408631.1"/>
    <property type="molecule type" value="Genomic_DNA"/>
</dbReference>
<feature type="binding site" evidence="6">
    <location>
        <begin position="36"/>
        <end position="38"/>
    </location>
    <ligand>
        <name>NAD(+)</name>
        <dbReference type="ChEBI" id="CHEBI:57540"/>
    </ligand>
</feature>
<feature type="domain" description="DarT" evidence="7">
    <location>
        <begin position="32"/>
        <end position="230"/>
    </location>
</feature>
<evidence type="ECO:0000313" key="9">
    <source>
        <dbReference type="Proteomes" id="UP001320715"/>
    </source>
</evidence>
<keyword evidence="5 6" id="KW-0238">DNA-binding</keyword>
<comment type="caution">
    <text evidence="6">Lacks conserved residue(s) required for the propagation of feature annotation.</text>
</comment>
<dbReference type="PROSITE" id="PS52018">
    <property type="entry name" value="DART"/>
    <property type="match status" value="1"/>
</dbReference>
<feature type="active site" description="Proton acceptor" evidence="6">
    <location>
        <position position="75"/>
    </location>
</feature>
<organism evidence="8 9">
    <name type="scientific">Hoeflea alexandrii</name>
    <dbReference type="NCBI Taxonomy" id="288436"/>
    <lineage>
        <taxon>Bacteria</taxon>
        <taxon>Pseudomonadati</taxon>
        <taxon>Pseudomonadota</taxon>
        <taxon>Alphaproteobacteria</taxon>
        <taxon>Hyphomicrobiales</taxon>
        <taxon>Rhizobiaceae</taxon>
        <taxon>Hoeflea</taxon>
    </lineage>
</organism>
<protein>
    <submittedName>
        <fullName evidence="8">DUF4433 domain-containing protein</fullName>
    </submittedName>
</protein>
<evidence type="ECO:0000256" key="2">
    <source>
        <dbReference type="ARBA" id="ARBA00022676"/>
    </source>
</evidence>
<evidence type="ECO:0000256" key="4">
    <source>
        <dbReference type="ARBA" id="ARBA00022695"/>
    </source>
</evidence>
<evidence type="ECO:0000256" key="5">
    <source>
        <dbReference type="ARBA" id="ARBA00023125"/>
    </source>
</evidence>